<evidence type="ECO:0000256" key="1">
    <source>
        <dbReference type="SAM" id="MobiDB-lite"/>
    </source>
</evidence>
<feature type="region of interest" description="Disordered" evidence="1">
    <location>
        <begin position="300"/>
        <end position="365"/>
    </location>
</feature>
<reference evidence="3" key="1">
    <citation type="submission" date="2023-06" db="EMBL/GenBank/DDBJ databases">
        <title>Genome-scale phylogeny and comparative genomics of the fungal order Sordariales.</title>
        <authorList>
            <consortium name="Lawrence Berkeley National Laboratory"/>
            <person name="Hensen N."/>
            <person name="Bonometti L."/>
            <person name="Westerberg I."/>
            <person name="Brannstrom I.O."/>
            <person name="Guillou S."/>
            <person name="Cros-Aarteil S."/>
            <person name="Calhoun S."/>
            <person name="Haridas S."/>
            <person name="Kuo A."/>
            <person name="Mondo S."/>
            <person name="Pangilinan J."/>
            <person name="Riley R."/>
            <person name="Labutti K."/>
            <person name="Andreopoulos B."/>
            <person name="Lipzen A."/>
            <person name="Chen C."/>
            <person name="Yanf M."/>
            <person name="Daum C."/>
            <person name="Ng V."/>
            <person name="Clum A."/>
            <person name="Steindorff A."/>
            <person name="Ohm R."/>
            <person name="Martin F."/>
            <person name="Silar P."/>
            <person name="Natvig D."/>
            <person name="Lalanne C."/>
            <person name="Gautier V."/>
            <person name="Ament-Velasquez S.L."/>
            <person name="Kruys A."/>
            <person name="Hutchinson M.I."/>
            <person name="Powell A.J."/>
            <person name="Barry K."/>
            <person name="Miller A.N."/>
            <person name="Grigoriev I.V."/>
            <person name="Debuchy R."/>
            <person name="Gladieux P."/>
            <person name="Thoren M.H."/>
            <person name="Johannesson H."/>
        </authorList>
    </citation>
    <scope>NUCLEOTIDE SEQUENCE</scope>
    <source>
        <strain evidence="3">CBS 540.89</strain>
    </source>
</reference>
<feature type="region of interest" description="Disordered" evidence="1">
    <location>
        <begin position="751"/>
        <end position="782"/>
    </location>
</feature>
<dbReference type="Proteomes" id="UP001172159">
    <property type="component" value="Unassembled WGS sequence"/>
</dbReference>
<dbReference type="AlphaFoldDB" id="A0AA40EXH7"/>
<dbReference type="PANTHER" id="PTHR23242:SF9">
    <property type="entry name" value="TRANSCRIPTION FACTOR HOXA13"/>
    <property type="match status" value="1"/>
</dbReference>
<dbReference type="EMBL" id="JAUKTV010000001">
    <property type="protein sequence ID" value="KAK0747363.1"/>
    <property type="molecule type" value="Genomic_DNA"/>
</dbReference>
<feature type="transmembrane region" description="Helical" evidence="2">
    <location>
        <begin position="45"/>
        <end position="67"/>
    </location>
</feature>
<gene>
    <name evidence="3" type="ORF">B0T21DRAFT_397752</name>
</gene>
<keyword evidence="2" id="KW-1133">Transmembrane helix</keyword>
<sequence>MDDKNGTTMKAHRAANGINGAIKSPTLNGHHTLQKRTSRSRGPGVLSRLLSIIARLVTWYSIITILFRCPATLDACDENSPFVCKHYFQLKHAVTPHLEPYYDAYAAPYVELARPYYDTVDERVIAPAWGYAKQHGAPRVEQAQIYGKAQWEKTVQPQITKVQQLAKAQYDQTLAPHLDQLSAAVGPYYEIVRTNALQTYHEFLLPSYQFAQPYALQAYHATSDFALGTVAPTCAWAWNKTNLFLDSTVWPHLRVIYVENVEPQLVKIGKRLGRYSSSGNGTKKSVPKSAVDLASSFSSKTSSFVRPTPSASSPTVVAASSTPSTKTGRSQAKDVPEAHRSKSSVEPITPPDTAEQVENEDPVRRAARETVAADLKDWQERYAKAADEGAAEIDERVQEIAKRMIRRNARITGKSLLDQLEKATVSELVQLRADILEIIGAVNDRNLSSEDAQAEIVKAVRRAGMAIKEKAQDVRNWREEYEAEMQSSITQAAETHFTVLQGIRDLALQKIGMKWAWTDGITYKDWAKYHLLKSRFDEWKGDLEKLIVTHPNLEAAQIEGANIEDEAMKLAATAAKELGRLKQVANWKLVAGDETEEFDSTLMQQAAEAVEAAKLAAANVVNKAGESAEKAQHVIADKVAGAYEKASEAVVGAKDAVPEKLFEAAESVGDNNLWAEDSMAGQGAEQGVEAVSAASEEISSVVEPTSEATPDVEDSPEPVADHLAHLAATESLVFETPLVVDNVTEMEEHVKADAAPIELPIDEDAEEEEDAEETPGTRPATEAAATVKPALFGAAAQVVPRHSPILDDEEDDEEDGDMAGAVKVMQDELRSVYSAAMSRANQQYSQALSAVSAQIHGTPLPAHEQMLASVTSAYNKAMASASSRMDVALEAVSTQLRGTPTKTKKNMMPTVAIPTVAVPSVDWVRIESIASERLEQGRAWALEQYESAKIAAGLATPTPSTPAEHVNKLLDNARHNYYAGLGLAHARYSEFLSAASAAVSSMTATPTPTDLAGTASSLASVASESAAAAAAAVGESASSAASVASESAASAASAASEAAASAASVASESAASAASVIGSGASSIASAASAGVSSAASAAGENVSSAAAAGYEQASAAADYVADGWDAIVTKISIQVYGAPTPTPWYEAVYSGVGEYASSASAAAGEGAASVTSAAAVAGDAAAQRYEAVSALVSELLVGKEPTFSESVVSRLNAAYATGTNVVGSAASAASEAVGDAGDKVRSVGEKVASVASEATEAVKEKVQGHDEL</sequence>
<proteinExistence type="predicted"/>
<keyword evidence="2" id="KW-0472">Membrane</keyword>
<feature type="region of interest" description="Disordered" evidence="1">
    <location>
        <begin position="19"/>
        <end position="41"/>
    </location>
</feature>
<protein>
    <recommendedName>
        <fullName evidence="5">Transcription factor hoxa13</fullName>
    </recommendedName>
</protein>
<feature type="compositionally biased region" description="Acidic residues" evidence="1">
    <location>
        <begin position="760"/>
        <end position="773"/>
    </location>
</feature>
<feature type="compositionally biased region" description="Low complexity" evidence="1">
    <location>
        <begin position="300"/>
        <end position="325"/>
    </location>
</feature>
<comment type="caution">
    <text evidence="3">The sequence shown here is derived from an EMBL/GenBank/DDBJ whole genome shotgun (WGS) entry which is preliminary data.</text>
</comment>
<dbReference type="PANTHER" id="PTHR23242">
    <property type="entry name" value="TRANSCRIPTION FACTOR HOXA13"/>
    <property type="match status" value="1"/>
</dbReference>
<accession>A0AA40EXH7</accession>
<organism evidence="3 4">
    <name type="scientific">Apiosordaria backusii</name>
    <dbReference type="NCBI Taxonomy" id="314023"/>
    <lineage>
        <taxon>Eukaryota</taxon>
        <taxon>Fungi</taxon>
        <taxon>Dikarya</taxon>
        <taxon>Ascomycota</taxon>
        <taxon>Pezizomycotina</taxon>
        <taxon>Sordariomycetes</taxon>
        <taxon>Sordariomycetidae</taxon>
        <taxon>Sordariales</taxon>
        <taxon>Lasiosphaeriaceae</taxon>
        <taxon>Apiosordaria</taxon>
    </lineage>
</organism>
<keyword evidence="4" id="KW-1185">Reference proteome</keyword>
<feature type="compositionally biased region" description="Low complexity" evidence="1">
    <location>
        <begin position="688"/>
        <end position="703"/>
    </location>
</feature>
<keyword evidence="2" id="KW-0812">Transmembrane</keyword>
<evidence type="ECO:0000256" key="2">
    <source>
        <dbReference type="SAM" id="Phobius"/>
    </source>
</evidence>
<name>A0AA40EXH7_9PEZI</name>
<feature type="compositionally biased region" description="Basic and acidic residues" evidence="1">
    <location>
        <begin position="331"/>
        <end position="340"/>
    </location>
</feature>
<feature type="region of interest" description="Disordered" evidence="1">
    <location>
        <begin position="681"/>
        <end position="717"/>
    </location>
</feature>
<evidence type="ECO:0000313" key="4">
    <source>
        <dbReference type="Proteomes" id="UP001172159"/>
    </source>
</evidence>
<evidence type="ECO:0008006" key="5">
    <source>
        <dbReference type="Google" id="ProtNLM"/>
    </source>
</evidence>
<evidence type="ECO:0000313" key="3">
    <source>
        <dbReference type="EMBL" id="KAK0747363.1"/>
    </source>
</evidence>